<sequence length="393" mass="41207">MIQFVQTYFRAILGILLLLLLSCSPGSGDSSSMLLLASGVQSSCPNARIVGGSISCPLELTGEVSTFAGTGSSGSGEGTGTSASFYEPYSLTTDGANLYVADQSNNKIRKIVIATGEVSTFAGSGAYGSSDAVGTDASFNMPGGITTDGTYLYVSDTYNYKIRKIEIATRQVTTLAGTGMYGDVDAVGLTASFNVPMGLATDGTYLYIADWGNNKIRRLVLSSSAVYTFAGAGYSGNTNATGAAASFNGPTSVTTDGTNLYVTDSLNYTIRKIEISSRVVSTFAGSGTLGYVDGIGVAAEFRIPYGITSDGTYLYVTDYNNHNIRRISISDKQVITIAGPDSIDQGCYSTSCPSGDTDAKGAFARFHIPMHVTSDGTSLFVADRLNHKIRRIR</sequence>
<dbReference type="PANTHER" id="PTHR46388:SF2">
    <property type="entry name" value="NHL REPEAT-CONTAINING PROTEIN 2"/>
    <property type="match status" value="1"/>
</dbReference>
<dbReference type="EMBL" id="RQEP01000019">
    <property type="protein sequence ID" value="TGJ99540.1"/>
    <property type="molecule type" value="Genomic_DNA"/>
</dbReference>
<dbReference type="OrthoDB" id="9774579at2"/>
<reference evidence="1" key="1">
    <citation type="journal article" date="2019" name="PLoS Negl. Trop. Dis.">
        <title>Revisiting the worldwide diversity of Leptospira species in the environment.</title>
        <authorList>
            <person name="Vincent A.T."/>
            <person name="Schiettekatte O."/>
            <person name="Bourhy P."/>
            <person name="Veyrier F.J."/>
            <person name="Picardeau M."/>
        </authorList>
    </citation>
    <scope>NUCLEOTIDE SEQUENCE [LARGE SCALE GENOMIC DNA]</scope>
    <source>
        <strain evidence="1">SSS9</strain>
    </source>
</reference>
<proteinExistence type="predicted"/>
<dbReference type="AlphaFoldDB" id="A0A4R9FM86"/>
<dbReference type="SUPFAM" id="SSF63825">
    <property type="entry name" value="YWTD domain"/>
    <property type="match status" value="1"/>
</dbReference>
<dbReference type="Proteomes" id="UP000297453">
    <property type="component" value="Unassembled WGS sequence"/>
</dbReference>
<evidence type="ECO:0008006" key="3">
    <source>
        <dbReference type="Google" id="ProtNLM"/>
    </source>
</evidence>
<organism evidence="1 2">
    <name type="scientific">Leptospira semungkisensis</name>
    <dbReference type="NCBI Taxonomy" id="2484985"/>
    <lineage>
        <taxon>Bacteria</taxon>
        <taxon>Pseudomonadati</taxon>
        <taxon>Spirochaetota</taxon>
        <taxon>Spirochaetia</taxon>
        <taxon>Leptospirales</taxon>
        <taxon>Leptospiraceae</taxon>
        <taxon>Leptospira</taxon>
    </lineage>
</organism>
<name>A0A4R9FM86_9LEPT</name>
<evidence type="ECO:0000313" key="2">
    <source>
        <dbReference type="Proteomes" id="UP000297453"/>
    </source>
</evidence>
<dbReference type="InterPro" id="IPR011042">
    <property type="entry name" value="6-blade_b-propeller_TolB-like"/>
</dbReference>
<keyword evidence="2" id="KW-1185">Reference proteome</keyword>
<protein>
    <recommendedName>
        <fullName evidence="3">SMP-30/Gluconolactonase/LRE-like region domain-containing protein</fullName>
    </recommendedName>
</protein>
<accession>A0A4R9FM86</accession>
<comment type="caution">
    <text evidence="1">The sequence shown here is derived from an EMBL/GenBank/DDBJ whole genome shotgun (WGS) entry which is preliminary data.</text>
</comment>
<dbReference type="Gene3D" id="2.120.10.30">
    <property type="entry name" value="TolB, C-terminal domain"/>
    <property type="match status" value="5"/>
</dbReference>
<dbReference type="PANTHER" id="PTHR46388">
    <property type="entry name" value="NHL REPEAT-CONTAINING PROTEIN 2"/>
    <property type="match status" value="1"/>
</dbReference>
<dbReference type="RefSeq" id="WP_135589632.1">
    <property type="nucleotide sequence ID" value="NZ_RQEP01000019.1"/>
</dbReference>
<evidence type="ECO:0000313" key="1">
    <source>
        <dbReference type="EMBL" id="TGJ99540.1"/>
    </source>
</evidence>
<gene>
    <name evidence="1" type="ORF">EHO59_16985</name>
</gene>